<reference evidence="2 3" key="1">
    <citation type="submission" date="2017-04" db="EMBL/GenBank/DDBJ databases">
        <title>Draft genome sequence of Tuber borchii Vittad., a whitish edible truffle.</title>
        <authorList>
            <consortium name="DOE Joint Genome Institute"/>
            <person name="Murat C."/>
            <person name="Kuo A."/>
            <person name="Barry K.W."/>
            <person name="Clum A."/>
            <person name="Dockter R.B."/>
            <person name="Fauchery L."/>
            <person name="Iotti M."/>
            <person name="Kohler A."/>
            <person name="Labutti K."/>
            <person name="Lindquist E.A."/>
            <person name="Lipzen A."/>
            <person name="Ohm R.A."/>
            <person name="Wang M."/>
            <person name="Grigoriev I.V."/>
            <person name="Zambonelli A."/>
            <person name="Martin F.M."/>
        </authorList>
    </citation>
    <scope>NUCLEOTIDE SEQUENCE [LARGE SCALE GENOMIC DNA]</scope>
    <source>
        <strain evidence="2 3">Tbo3840</strain>
    </source>
</reference>
<evidence type="ECO:0000256" key="1">
    <source>
        <dbReference type="SAM" id="Phobius"/>
    </source>
</evidence>
<comment type="caution">
    <text evidence="2">The sequence shown here is derived from an EMBL/GenBank/DDBJ whole genome shotgun (WGS) entry which is preliminary data.</text>
</comment>
<feature type="transmembrane region" description="Helical" evidence="1">
    <location>
        <begin position="20"/>
        <end position="40"/>
    </location>
</feature>
<protein>
    <submittedName>
        <fullName evidence="2">Uncharacterized protein</fullName>
    </submittedName>
</protein>
<accession>A0A2T6ZB23</accession>
<dbReference type="AlphaFoldDB" id="A0A2T6ZB23"/>
<evidence type="ECO:0000313" key="3">
    <source>
        <dbReference type="Proteomes" id="UP000244722"/>
    </source>
</evidence>
<keyword evidence="1" id="KW-0472">Membrane</keyword>
<keyword evidence="3" id="KW-1185">Reference proteome</keyword>
<name>A0A2T6ZB23_TUBBO</name>
<gene>
    <name evidence="2" type="ORF">B9Z19DRAFT_1096747</name>
</gene>
<dbReference type="EMBL" id="NESQ01000480">
    <property type="protein sequence ID" value="PUU72697.1"/>
    <property type="molecule type" value="Genomic_DNA"/>
</dbReference>
<evidence type="ECO:0000313" key="2">
    <source>
        <dbReference type="EMBL" id="PUU72697.1"/>
    </source>
</evidence>
<proteinExistence type="predicted"/>
<organism evidence="2 3">
    <name type="scientific">Tuber borchii</name>
    <name type="common">White truffle</name>
    <dbReference type="NCBI Taxonomy" id="42251"/>
    <lineage>
        <taxon>Eukaryota</taxon>
        <taxon>Fungi</taxon>
        <taxon>Dikarya</taxon>
        <taxon>Ascomycota</taxon>
        <taxon>Pezizomycotina</taxon>
        <taxon>Pezizomycetes</taxon>
        <taxon>Pezizales</taxon>
        <taxon>Tuberaceae</taxon>
        <taxon>Tuber</taxon>
    </lineage>
</organism>
<keyword evidence="1" id="KW-0812">Transmembrane</keyword>
<sequence>MDLRFFFLSLNPHMHVGLGIAEWLLSTVLCITVIHVSAAFDDYNGWRIRRPETPVYVCVCWCVRACVLCFSRDSSREGSKQTEGWKGEEILDALSYRYIKTHVYTPRCVVIFSCRDSPIPLSWAIVSCPVELKLA</sequence>
<keyword evidence="1" id="KW-1133">Transmembrane helix</keyword>
<dbReference type="Proteomes" id="UP000244722">
    <property type="component" value="Unassembled WGS sequence"/>
</dbReference>